<evidence type="ECO:0000256" key="3">
    <source>
        <dbReference type="ARBA" id="ARBA00007063"/>
    </source>
</evidence>
<accession>A0A8H5BQ77</accession>
<dbReference type="PANTHER" id="PTHR22760:SF1">
    <property type="entry name" value="DOL-P-MAN:MAN(7)GLCNAC(2)-PP-DOL ALPHA-1,6-MANNOSYLTRANSFERASE"/>
    <property type="match status" value="1"/>
</dbReference>
<dbReference type="OrthoDB" id="19039at2759"/>
<feature type="transmembrane region" description="Helical" evidence="12">
    <location>
        <begin position="268"/>
        <end position="291"/>
    </location>
</feature>
<dbReference type="UniPathway" id="UPA00378"/>
<keyword evidence="5" id="KW-0808">Transferase</keyword>
<keyword evidence="9 12" id="KW-0472">Membrane</keyword>
<dbReference type="InterPro" id="IPR005599">
    <property type="entry name" value="GPI_mannosylTrfase"/>
</dbReference>
<comment type="similarity">
    <text evidence="3 12">Belongs to the glycosyltransferase 22 family.</text>
</comment>
<evidence type="ECO:0000256" key="10">
    <source>
        <dbReference type="ARBA" id="ARBA00044721"/>
    </source>
</evidence>
<keyword evidence="15" id="KW-1185">Reference proteome</keyword>
<evidence type="ECO:0000256" key="2">
    <source>
        <dbReference type="ARBA" id="ARBA00004922"/>
    </source>
</evidence>
<protein>
    <recommendedName>
        <fullName evidence="12">Mannosyltransferase</fullName>
        <ecNumber evidence="12">2.4.1.-</ecNumber>
    </recommendedName>
</protein>
<feature type="transmembrane region" description="Helical" evidence="12">
    <location>
        <begin position="123"/>
        <end position="141"/>
    </location>
</feature>
<dbReference type="Pfam" id="PF03901">
    <property type="entry name" value="Glyco_transf_22"/>
    <property type="match status" value="1"/>
</dbReference>
<keyword evidence="6 12" id="KW-0812">Transmembrane</keyword>
<evidence type="ECO:0000313" key="15">
    <source>
        <dbReference type="Proteomes" id="UP000567179"/>
    </source>
</evidence>
<evidence type="ECO:0000313" key="14">
    <source>
        <dbReference type="EMBL" id="KAF5327333.1"/>
    </source>
</evidence>
<proteinExistence type="inferred from homology"/>
<dbReference type="Proteomes" id="UP000567179">
    <property type="component" value="Unassembled WGS sequence"/>
</dbReference>
<feature type="transmembrane region" description="Helical" evidence="12">
    <location>
        <begin position="176"/>
        <end position="207"/>
    </location>
</feature>
<feature type="transmembrane region" description="Helical" evidence="12">
    <location>
        <begin position="219"/>
        <end position="239"/>
    </location>
</feature>
<keyword evidence="13" id="KW-0732">Signal</keyword>
<comment type="pathway">
    <text evidence="2">Protein modification; protein glycosylation.</text>
</comment>
<gene>
    <name evidence="14" type="ORF">D9619_003978</name>
</gene>
<evidence type="ECO:0000256" key="7">
    <source>
        <dbReference type="ARBA" id="ARBA00022824"/>
    </source>
</evidence>
<evidence type="ECO:0000256" key="12">
    <source>
        <dbReference type="RuleBase" id="RU363075"/>
    </source>
</evidence>
<comment type="subcellular location">
    <subcellularLocation>
        <location evidence="1 12">Endoplasmic reticulum membrane</location>
        <topology evidence="1 12">Multi-pass membrane protein</topology>
    </subcellularLocation>
</comment>
<keyword evidence="4 12" id="KW-0328">Glycosyltransferase</keyword>
<sequence length="568" mass="62451">MSIVLDALIFATACGHVLIAPYSKVEESFSLHAAHDVLMYGVGADAISKYDHLIFPGAVPRTFIGSVLLAWLTDPVARLAHSGGYLTSKLDLQILLRLVLASLNAWTLCMLRRAASRRFGRTTGLFFALLTCTQFHLPFWMGRTIPNMLAMIPFNTATYLLFDRAPSAPNPSRKSITIAVSLLVFTAVVLRAEVALFLGPLCLQLLYLRQVGFVRLLKIGLLSTAISVALTLGADSYFWGETIWPEFSSVYFNVVQGQSSEWGTSPPWTYVAVFLPKLLLGALPLAFIGLASDHRVRAMLLPAGVFIALISCLGHKEWRFIVYLVPLFNIAAARGSRYLVTRRKSTLFGKLAFLLAVGIPLANLVITALLTRASMTNYPGGEAMTALHRLHSSEAQPPSQAPAKVHLSNLAAQTGASLFTQLLAAPYFLPELDATLKSHSPTGSDWVYDKTENISLLSLLQSPAPSQSQSHSSGTQLTGYTHLVVEEDPNYVLESQRLGDRWRVVEVLKAFDAWVLDWAALKSLLKDPLGSLKDGDGLRDVLLATMRRVPYVKESEKLWILERRDADT</sequence>
<comment type="caution">
    <text evidence="14">The sequence shown here is derived from an EMBL/GenBank/DDBJ whole genome shotgun (WGS) entry which is preliminary data.</text>
</comment>
<evidence type="ECO:0000256" key="11">
    <source>
        <dbReference type="ARBA" id="ARBA00048899"/>
    </source>
</evidence>
<feature type="signal peptide" evidence="13">
    <location>
        <begin position="1"/>
        <end position="19"/>
    </location>
</feature>
<dbReference type="AlphaFoldDB" id="A0A8H5BQ77"/>
<comment type="catalytic activity">
    <reaction evidence="11">
        <text>an alpha-D-Man-(1-&gt;2)-alpha-D-Man-(1-&gt;2)-alpha-D-Man-(1-&gt;3)-[alpha-D-Man-(1-&gt;2)-alpha-D-Man-(1-&gt;3)-alpha-D-Man-(1-&gt;6)]-beta-D-Man-(1-&gt;4)-beta-D-GlcNAc-(1-&gt;4)-alpha-D-GlcNAc-diphospho-di-trans,poly-cis-dolichol + a di-trans,poly-cis-dolichyl beta-D-mannosyl phosphate = an alpha-D-Man-(1-&gt;2)-alpha-D-Man-(1-&gt;2)-alpha-D-Man-(1-&gt;3)-[alpha-D-Man-(1-&gt;2)-alpha-D-Man-(1-&gt;3)-[alpha-D-Man-(1-&gt;6)]-alpha-D-Man-(1-&gt;6)]-beta-D-Man-(1-&gt;4)-beta-D-GlcNAc-(1-&gt;4)-alpha-D-GlcNAc-diphospho-di-trans,poly-cis-dolichol + a di-trans,poly-cis-dolichyl phosphate + H(+)</text>
        <dbReference type="Rhea" id="RHEA:29535"/>
        <dbReference type="Rhea" id="RHEA-COMP:19498"/>
        <dbReference type="Rhea" id="RHEA-COMP:19501"/>
        <dbReference type="Rhea" id="RHEA-COMP:19518"/>
        <dbReference type="Rhea" id="RHEA-COMP:19519"/>
        <dbReference type="ChEBI" id="CHEBI:15378"/>
        <dbReference type="ChEBI" id="CHEBI:57683"/>
        <dbReference type="ChEBI" id="CHEBI:58211"/>
        <dbReference type="ChEBI" id="CHEBI:132517"/>
        <dbReference type="ChEBI" id="CHEBI:132519"/>
        <dbReference type="EC" id="2.4.1.260"/>
    </reaction>
    <physiologicalReaction direction="left-to-right" evidence="11">
        <dbReference type="Rhea" id="RHEA:29536"/>
    </physiologicalReaction>
</comment>
<evidence type="ECO:0000256" key="9">
    <source>
        <dbReference type="ARBA" id="ARBA00023136"/>
    </source>
</evidence>
<feature type="transmembrane region" description="Helical" evidence="12">
    <location>
        <begin position="351"/>
        <end position="370"/>
    </location>
</feature>
<evidence type="ECO:0000256" key="6">
    <source>
        <dbReference type="ARBA" id="ARBA00022692"/>
    </source>
</evidence>
<comment type="function">
    <text evidence="10">Mannosyltransferase that operates in the biosynthetic pathway of dolichol-linked oligosaccharides, the glycan precursors employed in protein asparagine (N)-glycosylation. The assembly of dolichol-linked oligosaccharides begins on the cytosolic side of the endoplasmic reticulum membrane and finishes in its lumen. The sequential addition of sugars to dolichol pyrophosphate produces dolichol-linked oligosaccharides containing fourteen sugars, including two GlcNAcs, nine mannoses and three glucoses. Once assembled, the oligosaccharide is transferred from the lipid to nascent proteins by oligosaccharyltransferases. In the lumen of the endoplasmic reticulum, adds the eighth mannose residue in an alpha-1,6 linkage onto Man(7)GlcNAc(2)-PP-dolichol to produce Man(8)GlcNAc(2)-PP-dolichol.</text>
</comment>
<keyword evidence="7 12" id="KW-0256">Endoplasmic reticulum</keyword>
<evidence type="ECO:0000256" key="13">
    <source>
        <dbReference type="SAM" id="SignalP"/>
    </source>
</evidence>
<dbReference type="GO" id="GO:0005789">
    <property type="term" value="C:endoplasmic reticulum membrane"/>
    <property type="evidence" value="ECO:0007669"/>
    <property type="project" value="UniProtKB-SubCell"/>
</dbReference>
<evidence type="ECO:0000256" key="1">
    <source>
        <dbReference type="ARBA" id="ARBA00004477"/>
    </source>
</evidence>
<dbReference type="EC" id="2.4.1.-" evidence="12"/>
<evidence type="ECO:0000256" key="8">
    <source>
        <dbReference type="ARBA" id="ARBA00022989"/>
    </source>
</evidence>
<organism evidence="14 15">
    <name type="scientific">Psilocybe cf. subviscida</name>
    <dbReference type="NCBI Taxonomy" id="2480587"/>
    <lineage>
        <taxon>Eukaryota</taxon>
        <taxon>Fungi</taxon>
        <taxon>Dikarya</taxon>
        <taxon>Basidiomycota</taxon>
        <taxon>Agaricomycotina</taxon>
        <taxon>Agaricomycetes</taxon>
        <taxon>Agaricomycetidae</taxon>
        <taxon>Agaricales</taxon>
        <taxon>Agaricineae</taxon>
        <taxon>Strophariaceae</taxon>
        <taxon>Psilocybe</taxon>
    </lineage>
</organism>
<dbReference type="PANTHER" id="PTHR22760">
    <property type="entry name" value="GLYCOSYLTRANSFERASE"/>
    <property type="match status" value="1"/>
</dbReference>
<dbReference type="EMBL" id="JAACJJ010000014">
    <property type="protein sequence ID" value="KAF5327333.1"/>
    <property type="molecule type" value="Genomic_DNA"/>
</dbReference>
<evidence type="ECO:0000256" key="4">
    <source>
        <dbReference type="ARBA" id="ARBA00022676"/>
    </source>
</evidence>
<dbReference type="GO" id="GO:0052917">
    <property type="term" value="F:dol-P-Man:Man(7)GlcNAc(2)-PP-Dol alpha-1,6-mannosyltransferase activity"/>
    <property type="evidence" value="ECO:0007669"/>
    <property type="project" value="UniProtKB-EC"/>
</dbReference>
<dbReference type="GO" id="GO:0006487">
    <property type="term" value="P:protein N-linked glycosylation"/>
    <property type="evidence" value="ECO:0007669"/>
    <property type="project" value="TreeGrafter"/>
</dbReference>
<reference evidence="14 15" key="1">
    <citation type="journal article" date="2020" name="ISME J.">
        <title>Uncovering the hidden diversity of litter-decomposition mechanisms in mushroom-forming fungi.</title>
        <authorList>
            <person name="Floudas D."/>
            <person name="Bentzer J."/>
            <person name="Ahren D."/>
            <person name="Johansson T."/>
            <person name="Persson P."/>
            <person name="Tunlid A."/>
        </authorList>
    </citation>
    <scope>NUCLEOTIDE SEQUENCE [LARGE SCALE GENOMIC DNA]</scope>
    <source>
        <strain evidence="14 15">CBS 101986</strain>
    </source>
</reference>
<feature type="chain" id="PRO_5034286326" description="Mannosyltransferase" evidence="13">
    <location>
        <begin position="20"/>
        <end position="568"/>
    </location>
</feature>
<name>A0A8H5BQ77_9AGAR</name>
<evidence type="ECO:0000256" key="5">
    <source>
        <dbReference type="ARBA" id="ARBA00022679"/>
    </source>
</evidence>
<keyword evidence="8 12" id="KW-1133">Transmembrane helix</keyword>